<dbReference type="InterPro" id="IPR025948">
    <property type="entry name" value="HTH-like_dom"/>
</dbReference>
<evidence type="ECO:0000259" key="3">
    <source>
        <dbReference type="PROSITE" id="PS50994"/>
    </source>
</evidence>
<dbReference type="InterPro" id="IPR002514">
    <property type="entry name" value="Transposase_8"/>
</dbReference>
<name>A0A412PQT2_STRAP</name>
<dbReference type="SUPFAM" id="SSF53098">
    <property type="entry name" value="Ribonuclease H-like"/>
    <property type="match status" value="1"/>
</dbReference>
<dbReference type="PROSITE" id="PS50994">
    <property type="entry name" value="INTEGRASE"/>
    <property type="match status" value="1"/>
</dbReference>
<dbReference type="Proteomes" id="UP001526076">
    <property type="component" value="Unassembled WGS sequence"/>
</dbReference>
<dbReference type="GO" id="GO:0015074">
    <property type="term" value="P:DNA integration"/>
    <property type="evidence" value="ECO:0007669"/>
    <property type="project" value="InterPro"/>
</dbReference>
<proteinExistence type="predicted"/>
<keyword evidence="2" id="KW-0175">Coiled coil</keyword>
<dbReference type="GO" id="GO:0003677">
    <property type="term" value="F:DNA binding"/>
    <property type="evidence" value="ECO:0007669"/>
    <property type="project" value="InterPro"/>
</dbReference>
<dbReference type="AlphaFoldDB" id="A0A412PQT2"/>
<keyword evidence="7" id="KW-1185">Reference proteome</keyword>
<comment type="function">
    <text evidence="1">Involved in the transposition of the insertion sequence.</text>
</comment>
<dbReference type="NCBIfam" id="NF033516">
    <property type="entry name" value="transpos_IS3"/>
    <property type="match status" value="1"/>
</dbReference>
<dbReference type="EMBL" id="QRWZ01000001">
    <property type="protein sequence ID" value="RGT62811.1"/>
    <property type="molecule type" value="Genomic_DNA"/>
</dbReference>
<dbReference type="EMBL" id="JAPAHU010000009">
    <property type="protein sequence ID" value="MCW1042097.1"/>
    <property type="molecule type" value="Genomic_DNA"/>
</dbReference>
<dbReference type="RefSeq" id="WP_118138810.1">
    <property type="nucleotide sequence ID" value="NZ_CP118078.1"/>
</dbReference>
<dbReference type="InterPro" id="IPR048020">
    <property type="entry name" value="Transpos_IS3"/>
</dbReference>
<dbReference type="Pfam" id="PF01527">
    <property type="entry name" value="HTH_Tnp_1"/>
    <property type="match status" value="1"/>
</dbReference>
<evidence type="ECO:0000313" key="4">
    <source>
        <dbReference type="EMBL" id="MCW1042097.1"/>
    </source>
</evidence>
<feature type="domain" description="Integrase catalytic" evidence="3">
    <location>
        <begin position="209"/>
        <end position="368"/>
    </location>
</feature>
<dbReference type="GO" id="GO:0006313">
    <property type="term" value="P:DNA transposition"/>
    <property type="evidence" value="ECO:0007669"/>
    <property type="project" value="InterPro"/>
</dbReference>
<evidence type="ECO:0000256" key="1">
    <source>
        <dbReference type="ARBA" id="ARBA00002286"/>
    </source>
</evidence>
<evidence type="ECO:0000256" key="2">
    <source>
        <dbReference type="SAM" id="Coils"/>
    </source>
</evidence>
<dbReference type="Proteomes" id="UP000284046">
    <property type="component" value="Unassembled WGS sequence"/>
</dbReference>
<dbReference type="InterPro" id="IPR050900">
    <property type="entry name" value="Transposase_IS3/IS150/IS904"/>
</dbReference>
<dbReference type="PANTHER" id="PTHR46889">
    <property type="entry name" value="TRANSPOSASE INSF FOR INSERTION SEQUENCE IS3B-RELATED"/>
    <property type="match status" value="1"/>
</dbReference>
<dbReference type="InterPro" id="IPR001584">
    <property type="entry name" value="Integrase_cat-core"/>
</dbReference>
<gene>
    <name evidence="5" type="ORF">DWX18_01555</name>
    <name evidence="4" type="ORF">OJ597_06465</name>
</gene>
<evidence type="ECO:0000313" key="7">
    <source>
        <dbReference type="Proteomes" id="UP001526076"/>
    </source>
</evidence>
<sequence>MSRKIRRYFTDDFKQQIVDLHNAGRKRSELIKEYDLTPSTFDKWVKQARTTGSFKTVDNLTDEQRELIELRKRNKELEMQLDILKQAAVIMAPKRDIITANKDKYSISAMCRWLKIPRSSYYYKAVEPVPEAELGEKIKSIFLESKSRYGAGKIKKCLEVQGINLSRRRIRRIMKRLNLVSVYQKAAFKPHAKGKNEAPVTNFLERQFNQQKPLETLVTDLTYVRVANRWAYVCLIIDLFNREIIGLSLGWHKTADLVKEAIQSIPYALTKVKLFHSDRGKEFDNALIDEMLEAFGITRSLSQAGCPYDNAVAESTYRSFKLEFINQENFRSLEELTLKTKDYVHWWNHHRIHSTLNYQTPMTKRAIV</sequence>
<dbReference type="SUPFAM" id="SSF46689">
    <property type="entry name" value="Homeodomain-like"/>
    <property type="match status" value="1"/>
</dbReference>
<evidence type="ECO:0000313" key="5">
    <source>
        <dbReference type="EMBL" id="RGT62811.1"/>
    </source>
</evidence>
<feature type="coiled-coil region" evidence="2">
    <location>
        <begin position="60"/>
        <end position="87"/>
    </location>
</feature>
<protein>
    <submittedName>
        <fullName evidence="5">IS3 family transposase</fullName>
    </submittedName>
</protein>
<dbReference type="Pfam" id="PF13683">
    <property type="entry name" value="rve_3"/>
    <property type="match status" value="1"/>
</dbReference>
<dbReference type="InterPro" id="IPR009057">
    <property type="entry name" value="Homeodomain-like_sf"/>
</dbReference>
<organism evidence="5 6">
    <name type="scientific">Streptococcus anginosus</name>
    <dbReference type="NCBI Taxonomy" id="1328"/>
    <lineage>
        <taxon>Bacteria</taxon>
        <taxon>Bacillati</taxon>
        <taxon>Bacillota</taxon>
        <taxon>Bacilli</taxon>
        <taxon>Lactobacillales</taxon>
        <taxon>Streptococcaceae</taxon>
        <taxon>Streptococcus</taxon>
        <taxon>Streptococcus anginosus group</taxon>
    </lineage>
</organism>
<dbReference type="InterPro" id="IPR012337">
    <property type="entry name" value="RNaseH-like_sf"/>
</dbReference>
<dbReference type="InterPro" id="IPR036397">
    <property type="entry name" value="RNaseH_sf"/>
</dbReference>
<evidence type="ECO:0000313" key="6">
    <source>
        <dbReference type="Proteomes" id="UP000284046"/>
    </source>
</evidence>
<dbReference type="Pfam" id="PF13276">
    <property type="entry name" value="HTH_21"/>
    <property type="match status" value="1"/>
</dbReference>
<dbReference type="GO" id="GO:0004803">
    <property type="term" value="F:transposase activity"/>
    <property type="evidence" value="ECO:0007669"/>
    <property type="project" value="InterPro"/>
</dbReference>
<reference evidence="4 7" key="2">
    <citation type="submission" date="2022-10" db="EMBL/GenBank/DDBJ databases">
        <title>Comparative genomic study of S. anginosus.</title>
        <authorList>
            <person name="Prasad A."/>
            <person name="Ene A."/>
            <person name="Jablonska S."/>
            <person name="Du J."/>
            <person name="Wolfe A.J."/>
            <person name="Putonti C."/>
        </authorList>
    </citation>
    <scope>NUCLEOTIDE SEQUENCE [LARGE SCALE GENOMIC DNA]</scope>
    <source>
        <strain evidence="4 7">UMB9231</strain>
    </source>
</reference>
<dbReference type="PANTHER" id="PTHR46889:SF4">
    <property type="entry name" value="TRANSPOSASE INSO FOR INSERTION SEQUENCE ELEMENT IS911B-RELATED"/>
    <property type="match status" value="1"/>
</dbReference>
<comment type="caution">
    <text evidence="5">The sequence shown here is derived from an EMBL/GenBank/DDBJ whole genome shotgun (WGS) entry which is preliminary data.</text>
</comment>
<dbReference type="Gene3D" id="3.30.420.10">
    <property type="entry name" value="Ribonuclease H-like superfamily/Ribonuclease H"/>
    <property type="match status" value="1"/>
</dbReference>
<reference evidence="5 6" key="1">
    <citation type="submission" date="2018-08" db="EMBL/GenBank/DDBJ databases">
        <title>A genome reference for cultivated species of the human gut microbiota.</title>
        <authorList>
            <person name="Zou Y."/>
            <person name="Xue W."/>
            <person name="Luo G."/>
        </authorList>
    </citation>
    <scope>NUCLEOTIDE SEQUENCE [LARGE SCALE GENOMIC DNA]</scope>
    <source>
        <strain evidence="5 6">AF18-38</strain>
    </source>
</reference>
<accession>A0A412PQT2</accession>